<feature type="region of interest" description="Disordered" evidence="1">
    <location>
        <begin position="1"/>
        <end position="30"/>
    </location>
</feature>
<reference evidence="3" key="3">
    <citation type="submission" date="2020-12" db="UniProtKB">
        <authorList>
            <consortium name="EnsemblPlants"/>
        </authorList>
    </citation>
    <scope>IDENTIFICATION</scope>
</reference>
<organism evidence="2">
    <name type="scientific">Physcomitrium patens</name>
    <name type="common">Spreading-leaved earth moss</name>
    <name type="synonym">Physcomitrella patens</name>
    <dbReference type="NCBI Taxonomy" id="3218"/>
    <lineage>
        <taxon>Eukaryota</taxon>
        <taxon>Viridiplantae</taxon>
        <taxon>Streptophyta</taxon>
        <taxon>Embryophyta</taxon>
        <taxon>Bryophyta</taxon>
        <taxon>Bryophytina</taxon>
        <taxon>Bryopsida</taxon>
        <taxon>Funariidae</taxon>
        <taxon>Funariales</taxon>
        <taxon>Funariaceae</taxon>
        <taxon>Physcomitrium</taxon>
    </lineage>
</organism>
<evidence type="ECO:0000313" key="4">
    <source>
        <dbReference type="Proteomes" id="UP000006727"/>
    </source>
</evidence>
<dbReference type="EnsemblPlants" id="Pp3c17_1960V3.1">
    <property type="protein sequence ID" value="PAC:32908358.CDS.1"/>
    <property type="gene ID" value="Pp3c17_1960"/>
</dbReference>
<accession>A0A2K1J2F3</accession>
<dbReference type="Gramene" id="Pp3c17_1960V3.1">
    <property type="protein sequence ID" value="PAC:32908358.CDS.1"/>
    <property type="gene ID" value="Pp3c17_1960"/>
</dbReference>
<dbReference type="Proteomes" id="UP000006727">
    <property type="component" value="Chromosome 17"/>
</dbReference>
<reference evidence="2 4" key="1">
    <citation type="journal article" date="2008" name="Science">
        <title>The Physcomitrella genome reveals evolutionary insights into the conquest of land by plants.</title>
        <authorList>
            <person name="Rensing S."/>
            <person name="Lang D."/>
            <person name="Zimmer A."/>
            <person name="Terry A."/>
            <person name="Salamov A."/>
            <person name="Shapiro H."/>
            <person name="Nishiyama T."/>
            <person name="Perroud P.-F."/>
            <person name="Lindquist E."/>
            <person name="Kamisugi Y."/>
            <person name="Tanahashi T."/>
            <person name="Sakakibara K."/>
            <person name="Fujita T."/>
            <person name="Oishi K."/>
            <person name="Shin-I T."/>
            <person name="Kuroki Y."/>
            <person name="Toyoda A."/>
            <person name="Suzuki Y."/>
            <person name="Hashimoto A."/>
            <person name="Yamaguchi K."/>
            <person name="Sugano A."/>
            <person name="Kohara Y."/>
            <person name="Fujiyama A."/>
            <person name="Anterola A."/>
            <person name="Aoki S."/>
            <person name="Ashton N."/>
            <person name="Barbazuk W.B."/>
            <person name="Barker E."/>
            <person name="Bennetzen J."/>
            <person name="Bezanilla M."/>
            <person name="Blankenship R."/>
            <person name="Cho S.H."/>
            <person name="Dutcher S."/>
            <person name="Estelle M."/>
            <person name="Fawcett J.A."/>
            <person name="Gundlach H."/>
            <person name="Hanada K."/>
            <person name="Heyl A."/>
            <person name="Hicks K.A."/>
            <person name="Hugh J."/>
            <person name="Lohr M."/>
            <person name="Mayer K."/>
            <person name="Melkozernov A."/>
            <person name="Murata T."/>
            <person name="Nelson D."/>
            <person name="Pils B."/>
            <person name="Prigge M."/>
            <person name="Reiss B."/>
            <person name="Renner T."/>
            <person name="Rombauts S."/>
            <person name="Rushton P."/>
            <person name="Sanderfoot A."/>
            <person name="Schween G."/>
            <person name="Shiu S.-H."/>
            <person name="Stueber K."/>
            <person name="Theodoulou F.L."/>
            <person name="Tu H."/>
            <person name="Van de Peer Y."/>
            <person name="Verrier P.J."/>
            <person name="Waters E."/>
            <person name="Wood A."/>
            <person name="Yang L."/>
            <person name="Cove D."/>
            <person name="Cuming A."/>
            <person name="Hasebe M."/>
            <person name="Lucas S."/>
            <person name="Mishler D.B."/>
            <person name="Reski R."/>
            <person name="Grigoriev I."/>
            <person name="Quatrano R.S."/>
            <person name="Boore J.L."/>
        </authorList>
    </citation>
    <scope>NUCLEOTIDE SEQUENCE [LARGE SCALE GENOMIC DNA]</scope>
    <source>
        <strain evidence="3 4">cv. Gransden 2004</strain>
    </source>
</reference>
<gene>
    <name evidence="2" type="ORF">PHYPA_021558</name>
</gene>
<proteinExistence type="predicted"/>
<reference evidence="2 4" key="2">
    <citation type="journal article" date="2018" name="Plant J.">
        <title>The Physcomitrella patens chromosome-scale assembly reveals moss genome structure and evolution.</title>
        <authorList>
            <person name="Lang D."/>
            <person name="Ullrich K.K."/>
            <person name="Murat F."/>
            <person name="Fuchs J."/>
            <person name="Jenkins J."/>
            <person name="Haas F.B."/>
            <person name="Piednoel M."/>
            <person name="Gundlach H."/>
            <person name="Van Bel M."/>
            <person name="Meyberg R."/>
            <person name="Vives C."/>
            <person name="Morata J."/>
            <person name="Symeonidi A."/>
            <person name="Hiss M."/>
            <person name="Muchero W."/>
            <person name="Kamisugi Y."/>
            <person name="Saleh O."/>
            <person name="Blanc G."/>
            <person name="Decker E.L."/>
            <person name="van Gessel N."/>
            <person name="Grimwood J."/>
            <person name="Hayes R.D."/>
            <person name="Graham S.W."/>
            <person name="Gunter L.E."/>
            <person name="McDaniel S.F."/>
            <person name="Hoernstein S.N.W."/>
            <person name="Larsson A."/>
            <person name="Li F.W."/>
            <person name="Perroud P.F."/>
            <person name="Phillips J."/>
            <person name="Ranjan P."/>
            <person name="Rokshar D.S."/>
            <person name="Rothfels C.J."/>
            <person name="Schneider L."/>
            <person name="Shu S."/>
            <person name="Stevenson D.W."/>
            <person name="Thummler F."/>
            <person name="Tillich M."/>
            <person name="Villarreal Aguilar J.C."/>
            <person name="Widiez T."/>
            <person name="Wong G.K."/>
            <person name="Wymore A."/>
            <person name="Zhang Y."/>
            <person name="Zimmer A.D."/>
            <person name="Quatrano R.S."/>
            <person name="Mayer K.F.X."/>
            <person name="Goodstein D."/>
            <person name="Casacuberta J.M."/>
            <person name="Vandepoele K."/>
            <person name="Reski R."/>
            <person name="Cuming A.C."/>
            <person name="Tuskan G.A."/>
            <person name="Maumus F."/>
            <person name="Salse J."/>
            <person name="Schmutz J."/>
            <person name="Rensing S.A."/>
        </authorList>
    </citation>
    <scope>NUCLEOTIDE SEQUENCE [LARGE SCALE GENOMIC DNA]</scope>
    <source>
        <strain evidence="3 4">cv. Gransden 2004</strain>
    </source>
</reference>
<evidence type="ECO:0000313" key="3">
    <source>
        <dbReference type="EnsemblPlants" id="PAC:32908358.CDS.1"/>
    </source>
</evidence>
<sequence length="69" mass="7711">MLDNVATVGFAGSRKPSHRDDAAAPAAMKEKKRRVLDWNSKIIFAPVEAFLQRCQDMLEVCVPHNPNSM</sequence>
<keyword evidence="4" id="KW-1185">Reference proteome</keyword>
<evidence type="ECO:0000256" key="1">
    <source>
        <dbReference type="SAM" id="MobiDB-lite"/>
    </source>
</evidence>
<name>A0A2K1J2F3_PHYPA</name>
<dbReference type="AlphaFoldDB" id="A0A2K1J2F3"/>
<protein>
    <submittedName>
        <fullName evidence="2 3">Uncharacterized protein</fullName>
    </submittedName>
</protein>
<evidence type="ECO:0000313" key="2">
    <source>
        <dbReference type="EMBL" id="PNR35708.1"/>
    </source>
</evidence>
<dbReference type="InParanoid" id="A0A2K1J2F3"/>
<dbReference type="EMBL" id="ABEU02000017">
    <property type="protein sequence ID" value="PNR35708.1"/>
    <property type="molecule type" value="Genomic_DNA"/>
</dbReference>